<name>A0A6H1TZ79_9CYAN</name>
<gene>
    <name evidence="5" type="ORF">HCG48_13425</name>
</gene>
<dbReference type="AlphaFoldDB" id="A0A6H1TZ79"/>
<dbReference type="InterPro" id="IPR029063">
    <property type="entry name" value="SAM-dependent_MTases_sf"/>
</dbReference>
<evidence type="ECO:0000256" key="2">
    <source>
        <dbReference type="ARBA" id="ARBA00022679"/>
    </source>
</evidence>
<dbReference type="PANTHER" id="PTHR43464:SF19">
    <property type="entry name" value="UBIQUINONE BIOSYNTHESIS O-METHYLTRANSFERASE, MITOCHONDRIAL"/>
    <property type="match status" value="1"/>
</dbReference>
<dbReference type="Proteomes" id="UP000500857">
    <property type="component" value="Chromosome"/>
</dbReference>
<evidence type="ECO:0000313" key="5">
    <source>
        <dbReference type="EMBL" id="QIZ71457.1"/>
    </source>
</evidence>
<dbReference type="RefSeq" id="WP_168569609.1">
    <property type="nucleotide sequence ID" value="NZ_CP051167.1"/>
</dbReference>
<dbReference type="GO" id="GO:0008168">
    <property type="term" value="F:methyltransferase activity"/>
    <property type="evidence" value="ECO:0007669"/>
    <property type="project" value="UniProtKB-KW"/>
</dbReference>
<dbReference type="SUPFAM" id="SSF53335">
    <property type="entry name" value="S-adenosyl-L-methionine-dependent methyltransferases"/>
    <property type="match status" value="1"/>
</dbReference>
<evidence type="ECO:0000256" key="1">
    <source>
        <dbReference type="ARBA" id="ARBA00022603"/>
    </source>
</evidence>
<dbReference type="CDD" id="cd02440">
    <property type="entry name" value="AdoMet_MTases"/>
    <property type="match status" value="1"/>
</dbReference>
<dbReference type="InterPro" id="IPR041698">
    <property type="entry name" value="Methyltransf_25"/>
</dbReference>
<dbReference type="GO" id="GO:0032259">
    <property type="term" value="P:methylation"/>
    <property type="evidence" value="ECO:0007669"/>
    <property type="project" value="UniProtKB-KW"/>
</dbReference>
<dbReference type="EMBL" id="CP051167">
    <property type="protein sequence ID" value="QIZ71457.1"/>
    <property type="molecule type" value="Genomic_DNA"/>
</dbReference>
<sequence length="250" mass="28924">MRPIVEVFENLENPDPNYARLYGRFGYPDRIWPWSQLAQKSPRSSRFLDLGCGTGYVSVPLLKLGYDTIGVDANPQMLAIARECCPELKTICARIQQLNLGDRFDGVICSSTLLNLCPIAERERLLERAIAHLKPEGWLGIELFSSAWLKQATMFEDRQQKVCCDFIDFEHQVWYGKVEYFFDDAHYLQRFFVNWLEEEQLRAILDKWGLTICEQFAIEPLQSIYVARDRTVVNCTQKTLTAFSSAMQNS</sequence>
<dbReference type="Pfam" id="PF13649">
    <property type="entry name" value="Methyltransf_25"/>
    <property type="match status" value="1"/>
</dbReference>
<keyword evidence="3" id="KW-0949">S-adenosyl-L-methionine</keyword>
<feature type="domain" description="Methyltransferase" evidence="4">
    <location>
        <begin position="48"/>
        <end position="137"/>
    </location>
</feature>
<keyword evidence="1 5" id="KW-0489">Methyltransferase</keyword>
<evidence type="ECO:0000259" key="4">
    <source>
        <dbReference type="Pfam" id="PF13649"/>
    </source>
</evidence>
<organism evidence="5 6">
    <name type="scientific">Oxynema aestuarii AP17</name>
    <dbReference type="NCBI Taxonomy" id="2064643"/>
    <lineage>
        <taxon>Bacteria</taxon>
        <taxon>Bacillati</taxon>
        <taxon>Cyanobacteriota</taxon>
        <taxon>Cyanophyceae</taxon>
        <taxon>Oscillatoriophycideae</taxon>
        <taxon>Oscillatoriales</taxon>
        <taxon>Oscillatoriaceae</taxon>
        <taxon>Oxynema</taxon>
        <taxon>Oxynema aestuarii</taxon>
    </lineage>
</organism>
<evidence type="ECO:0000256" key="3">
    <source>
        <dbReference type="ARBA" id="ARBA00022691"/>
    </source>
</evidence>
<dbReference type="Gene3D" id="3.40.50.150">
    <property type="entry name" value="Vaccinia Virus protein VP39"/>
    <property type="match status" value="1"/>
</dbReference>
<protein>
    <submittedName>
        <fullName evidence="5">Methyltransferase domain-containing protein</fullName>
    </submittedName>
</protein>
<evidence type="ECO:0000313" key="6">
    <source>
        <dbReference type="Proteomes" id="UP000500857"/>
    </source>
</evidence>
<keyword evidence="2 5" id="KW-0808">Transferase</keyword>
<dbReference type="PANTHER" id="PTHR43464">
    <property type="entry name" value="METHYLTRANSFERASE"/>
    <property type="match status" value="1"/>
</dbReference>
<keyword evidence="6" id="KW-1185">Reference proteome</keyword>
<proteinExistence type="predicted"/>
<dbReference type="KEGG" id="oxy:HCG48_13425"/>
<reference evidence="5 6" key="1">
    <citation type="submission" date="2020-04" db="EMBL/GenBank/DDBJ databases">
        <authorList>
            <person name="Basu S."/>
            <person name="Maruthanayagam V."/>
            <person name="Chakraborty S."/>
            <person name="Pramanik A."/>
            <person name="Mukherjee J."/>
            <person name="Brink B."/>
        </authorList>
    </citation>
    <scope>NUCLEOTIDE SEQUENCE [LARGE SCALE GENOMIC DNA]</scope>
    <source>
        <strain evidence="5 6">AP17</strain>
    </source>
</reference>
<accession>A0A6H1TZ79</accession>